<evidence type="ECO:0000259" key="4">
    <source>
        <dbReference type="Pfam" id="PF05726"/>
    </source>
</evidence>
<dbReference type="PANTHER" id="PTHR13903:SF8">
    <property type="entry name" value="PIRIN"/>
    <property type="match status" value="1"/>
</dbReference>
<dbReference type="Pfam" id="PF02678">
    <property type="entry name" value="Pirin"/>
    <property type="match status" value="1"/>
</dbReference>
<dbReference type="InterPro" id="IPR012093">
    <property type="entry name" value="Pirin"/>
</dbReference>
<dbReference type="PANTHER" id="PTHR13903">
    <property type="entry name" value="PIRIN-RELATED"/>
    <property type="match status" value="1"/>
</dbReference>
<name>A0ABN1MLI0_9FLAO</name>
<dbReference type="CDD" id="cd02909">
    <property type="entry name" value="cupin_pirin_N"/>
    <property type="match status" value="1"/>
</dbReference>
<evidence type="ECO:0000256" key="1">
    <source>
        <dbReference type="ARBA" id="ARBA00008416"/>
    </source>
</evidence>
<evidence type="ECO:0000313" key="5">
    <source>
        <dbReference type="EMBL" id="GAA0873787.1"/>
    </source>
</evidence>
<sequence>MGRKENDRRKFLEKIALGSTALAAIPVLGAFRSSGSSEKNRDMEAIKKIRALGFQWQTQDPFLFCVHHEDDFPEGNAEMGPQASLEGRQIGSDFHIKDGWRMYHGERVPGFPGHPHRGFETLTVVRKGMVDHADSAGGAGRYGNGDLQWMTAGKGLMHSEMFPLLKQGERNPLELFQIWLNLPAKSKMAEPDYKMFWNEEIPHFYHKEGVYIEVMAGELFGKKAPVPPKESWAFDRNNHVGVYVIRMDGNTEFTLPATEEGVNRTLFFYDGKNLRIADKEIPEYHAVDVEPTKDLQIESGENGARILVLQGRPINEPVVQHGPFVMNSRQEIQEAFMEYQRTQFGGWPWSRYDQVHDRKSGRFARYSDGTEEIKG</sequence>
<dbReference type="SUPFAM" id="SSF51182">
    <property type="entry name" value="RmlC-like cupins"/>
    <property type="match status" value="1"/>
</dbReference>
<feature type="domain" description="Pirin C-terminal" evidence="4">
    <location>
        <begin position="243"/>
        <end position="345"/>
    </location>
</feature>
<evidence type="ECO:0000256" key="2">
    <source>
        <dbReference type="RuleBase" id="RU003457"/>
    </source>
</evidence>
<evidence type="ECO:0000259" key="3">
    <source>
        <dbReference type="Pfam" id="PF02678"/>
    </source>
</evidence>
<dbReference type="Gene3D" id="2.60.120.10">
    <property type="entry name" value="Jelly Rolls"/>
    <property type="match status" value="2"/>
</dbReference>
<evidence type="ECO:0000313" key="6">
    <source>
        <dbReference type="Proteomes" id="UP001501126"/>
    </source>
</evidence>
<dbReference type="EMBL" id="BAAAFH010000003">
    <property type="protein sequence ID" value="GAA0873787.1"/>
    <property type="molecule type" value="Genomic_DNA"/>
</dbReference>
<comment type="similarity">
    <text evidence="1 2">Belongs to the pirin family.</text>
</comment>
<keyword evidence="6" id="KW-1185">Reference proteome</keyword>
<dbReference type="InterPro" id="IPR014710">
    <property type="entry name" value="RmlC-like_jellyroll"/>
</dbReference>
<organism evidence="5 6">
    <name type="scientific">Wandonia haliotis</name>
    <dbReference type="NCBI Taxonomy" id="574963"/>
    <lineage>
        <taxon>Bacteria</taxon>
        <taxon>Pseudomonadati</taxon>
        <taxon>Bacteroidota</taxon>
        <taxon>Flavobacteriia</taxon>
        <taxon>Flavobacteriales</taxon>
        <taxon>Crocinitomicaceae</taxon>
        <taxon>Wandonia</taxon>
    </lineage>
</organism>
<dbReference type="InterPro" id="IPR008778">
    <property type="entry name" value="Pirin_C_dom"/>
</dbReference>
<accession>A0ABN1MLI0</accession>
<dbReference type="Proteomes" id="UP001501126">
    <property type="component" value="Unassembled WGS sequence"/>
</dbReference>
<dbReference type="InterPro" id="IPR011051">
    <property type="entry name" value="RmlC_Cupin_sf"/>
</dbReference>
<protein>
    <submittedName>
        <fullName evidence="5">Pirin family protein</fullName>
    </submittedName>
</protein>
<dbReference type="RefSeq" id="WP_343784163.1">
    <property type="nucleotide sequence ID" value="NZ_BAAAFH010000003.1"/>
</dbReference>
<dbReference type="InterPro" id="IPR003829">
    <property type="entry name" value="Pirin_N_dom"/>
</dbReference>
<proteinExistence type="inferred from homology"/>
<comment type="caution">
    <text evidence="5">The sequence shown here is derived from an EMBL/GenBank/DDBJ whole genome shotgun (WGS) entry which is preliminary data.</text>
</comment>
<dbReference type="Pfam" id="PF05726">
    <property type="entry name" value="Pirin_C"/>
    <property type="match status" value="1"/>
</dbReference>
<reference evidence="5 6" key="1">
    <citation type="journal article" date="2019" name="Int. J. Syst. Evol. Microbiol.">
        <title>The Global Catalogue of Microorganisms (GCM) 10K type strain sequencing project: providing services to taxonomists for standard genome sequencing and annotation.</title>
        <authorList>
            <consortium name="The Broad Institute Genomics Platform"/>
            <consortium name="The Broad Institute Genome Sequencing Center for Infectious Disease"/>
            <person name="Wu L."/>
            <person name="Ma J."/>
        </authorList>
    </citation>
    <scope>NUCLEOTIDE SEQUENCE [LARGE SCALE GENOMIC DNA]</scope>
    <source>
        <strain evidence="5 6">JCM 16083</strain>
    </source>
</reference>
<dbReference type="CDD" id="cd02247">
    <property type="entry name" value="cupin_pirin_C"/>
    <property type="match status" value="1"/>
</dbReference>
<gene>
    <name evidence="5" type="ORF">GCM10009118_01950</name>
</gene>
<feature type="domain" description="Pirin N-terminal" evidence="3">
    <location>
        <begin position="102"/>
        <end position="180"/>
    </location>
</feature>